<dbReference type="Proteomes" id="UP001606210">
    <property type="component" value="Unassembled WGS sequence"/>
</dbReference>
<organism evidence="2 3">
    <name type="scientific">Pelomonas parva</name>
    <dbReference type="NCBI Taxonomy" id="3299032"/>
    <lineage>
        <taxon>Bacteria</taxon>
        <taxon>Pseudomonadati</taxon>
        <taxon>Pseudomonadota</taxon>
        <taxon>Betaproteobacteria</taxon>
        <taxon>Burkholderiales</taxon>
        <taxon>Sphaerotilaceae</taxon>
        <taxon>Roseateles</taxon>
    </lineage>
</organism>
<name>A0ABW7EYF1_9BURK</name>
<proteinExistence type="predicted"/>
<feature type="region of interest" description="Disordered" evidence="1">
    <location>
        <begin position="1"/>
        <end position="20"/>
    </location>
</feature>
<reference evidence="2 3" key="1">
    <citation type="submission" date="2024-08" db="EMBL/GenBank/DDBJ databases">
        <authorList>
            <person name="Lu H."/>
        </authorList>
    </citation>
    <scope>NUCLEOTIDE SEQUENCE [LARGE SCALE GENOMIC DNA]</scope>
    <source>
        <strain evidence="2 3">LYH14W</strain>
    </source>
</reference>
<dbReference type="EMBL" id="JBIGHV010000002">
    <property type="protein sequence ID" value="MFG6429394.1"/>
    <property type="molecule type" value="Genomic_DNA"/>
</dbReference>
<evidence type="ECO:0000256" key="1">
    <source>
        <dbReference type="SAM" id="MobiDB-lite"/>
    </source>
</evidence>
<comment type="caution">
    <text evidence="2">The sequence shown here is derived from an EMBL/GenBank/DDBJ whole genome shotgun (WGS) entry which is preliminary data.</text>
</comment>
<dbReference type="RefSeq" id="WP_394476807.1">
    <property type="nucleotide sequence ID" value="NZ_JBIGHV010000002.1"/>
</dbReference>
<keyword evidence="3" id="KW-1185">Reference proteome</keyword>
<gene>
    <name evidence="2" type="ORF">ACG00Y_05700</name>
</gene>
<evidence type="ECO:0000313" key="3">
    <source>
        <dbReference type="Proteomes" id="UP001606210"/>
    </source>
</evidence>
<protein>
    <submittedName>
        <fullName evidence="2">Uncharacterized protein</fullName>
    </submittedName>
</protein>
<accession>A0ABW7EYF1</accession>
<evidence type="ECO:0000313" key="2">
    <source>
        <dbReference type="EMBL" id="MFG6429394.1"/>
    </source>
</evidence>
<sequence>MTPQPPRRLPQPSLAPRRITGQPGCARLVIDDRIPFEHQPVQAALQSLERFSALMAAQGWPAHVSRLAYDRVYAGERFGFARRVGRGELPGLAEQLIQCWRASRSEAEER</sequence>